<feature type="compositionally biased region" description="Gly residues" evidence="9">
    <location>
        <begin position="89"/>
        <end position="103"/>
    </location>
</feature>
<dbReference type="AlphaFoldDB" id="A0ABD3QY62"/>
<keyword evidence="3" id="KW-0547">Nucleotide-binding</keyword>
<dbReference type="InterPro" id="IPR014001">
    <property type="entry name" value="Helicase_ATP-bd"/>
</dbReference>
<dbReference type="SMART" id="SM00490">
    <property type="entry name" value="HELICc"/>
    <property type="match status" value="1"/>
</dbReference>
<feature type="compositionally biased region" description="Polar residues" evidence="9">
    <location>
        <begin position="1"/>
        <end position="16"/>
    </location>
</feature>
<evidence type="ECO:0000256" key="7">
    <source>
        <dbReference type="ARBA" id="ARBA00023054"/>
    </source>
</evidence>
<dbReference type="SUPFAM" id="SSF52540">
    <property type="entry name" value="P-loop containing nucleoside triphosphate hydrolases"/>
    <property type="match status" value="2"/>
</dbReference>
<feature type="region of interest" description="Disordered" evidence="9">
    <location>
        <begin position="371"/>
        <end position="404"/>
    </location>
</feature>
<dbReference type="SMART" id="SM00487">
    <property type="entry name" value="DEXDc"/>
    <property type="match status" value="1"/>
</dbReference>
<dbReference type="GO" id="GO:0004386">
    <property type="term" value="F:helicase activity"/>
    <property type="evidence" value="ECO:0007669"/>
    <property type="project" value="UniProtKB-KW"/>
</dbReference>
<dbReference type="GO" id="GO:0005634">
    <property type="term" value="C:nucleus"/>
    <property type="evidence" value="ECO:0007669"/>
    <property type="project" value="UniProtKB-SubCell"/>
</dbReference>
<protein>
    <submittedName>
        <fullName evidence="12">Uncharacterized protein</fullName>
    </submittedName>
</protein>
<dbReference type="GO" id="GO:0005524">
    <property type="term" value="F:ATP binding"/>
    <property type="evidence" value="ECO:0007669"/>
    <property type="project" value="UniProtKB-KW"/>
</dbReference>
<dbReference type="PANTHER" id="PTHR10799">
    <property type="entry name" value="SNF2/RAD54 HELICASE FAMILY"/>
    <property type="match status" value="1"/>
</dbReference>
<proteinExistence type="inferred from homology"/>
<keyword evidence="7" id="KW-0175">Coiled coil</keyword>
<evidence type="ECO:0000256" key="5">
    <source>
        <dbReference type="ARBA" id="ARBA00022806"/>
    </source>
</evidence>
<keyword evidence="13" id="KW-1185">Reference proteome</keyword>
<feature type="domain" description="Helicase ATP-binding" evidence="10">
    <location>
        <begin position="448"/>
        <end position="618"/>
    </location>
</feature>
<dbReference type="GO" id="GO:0016787">
    <property type="term" value="F:hydrolase activity"/>
    <property type="evidence" value="ECO:0007669"/>
    <property type="project" value="UniProtKB-KW"/>
</dbReference>
<evidence type="ECO:0000313" key="13">
    <source>
        <dbReference type="Proteomes" id="UP001516023"/>
    </source>
</evidence>
<comment type="caution">
    <text evidence="12">The sequence shown here is derived from an EMBL/GenBank/DDBJ whole genome shotgun (WGS) entry which is preliminary data.</text>
</comment>
<feature type="compositionally biased region" description="Polar residues" evidence="9">
    <location>
        <begin position="182"/>
        <end position="217"/>
    </location>
</feature>
<feature type="compositionally biased region" description="Basic and acidic residues" evidence="9">
    <location>
        <begin position="311"/>
        <end position="328"/>
    </location>
</feature>
<dbReference type="Gene3D" id="3.40.50.10810">
    <property type="entry name" value="Tandem AAA-ATPase domain"/>
    <property type="match status" value="1"/>
</dbReference>
<feature type="domain" description="Helicase C-terminal" evidence="11">
    <location>
        <begin position="772"/>
        <end position="934"/>
    </location>
</feature>
<feature type="region of interest" description="Disordered" evidence="9">
    <location>
        <begin position="40"/>
        <end position="74"/>
    </location>
</feature>
<organism evidence="12 13">
    <name type="scientific">Cyclotella cryptica</name>
    <dbReference type="NCBI Taxonomy" id="29204"/>
    <lineage>
        <taxon>Eukaryota</taxon>
        <taxon>Sar</taxon>
        <taxon>Stramenopiles</taxon>
        <taxon>Ochrophyta</taxon>
        <taxon>Bacillariophyta</taxon>
        <taxon>Coscinodiscophyceae</taxon>
        <taxon>Thalassiosirophycidae</taxon>
        <taxon>Stephanodiscales</taxon>
        <taxon>Stephanodiscaceae</taxon>
        <taxon>Cyclotella</taxon>
    </lineage>
</organism>
<dbReference type="FunFam" id="3.40.50.300:FF:004719">
    <property type="entry name" value="Uncharacterized protein"/>
    <property type="match status" value="1"/>
</dbReference>
<dbReference type="Pfam" id="PF00176">
    <property type="entry name" value="SNF2-rel_dom"/>
    <property type="match status" value="1"/>
</dbReference>
<feature type="compositionally biased region" description="Acidic residues" evidence="9">
    <location>
        <begin position="244"/>
        <end position="262"/>
    </location>
</feature>
<dbReference type="InterPro" id="IPR038718">
    <property type="entry name" value="SNF2-like_sf"/>
</dbReference>
<dbReference type="InterPro" id="IPR027417">
    <property type="entry name" value="P-loop_NTPase"/>
</dbReference>
<evidence type="ECO:0000256" key="4">
    <source>
        <dbReference type="ARBA" id="ARBA00022801"/>
    </source>
</evidence>
<evidence type="ECO:0000256" key="8">
    <source>
        <dbReference type="ARBA" id="ARBA00023242"/>
    </source>
</evidence>
<keyword evidence="4" id="KW-0378">Hydrolase</keyword>
<keyword evidence="8" id="KW-0539">Nucleus</keyword>
<comment type="subcellular location">
    <subcellularLocation>
        <location evidence="1">Nucleus</location>
    </subcellularLocation>
</comment>
<dbReference type="InterPro" id="IPR001650">
    <property type="entry name" value="Helicase_C-like"/>
</dbReference>
<dbReference type="Proteomes" id="UP001516023">
    <property type="component" value="Unassembled WGS sequence"/>
</dbReference>
<dbReference type="CDD" id="cd18793">
    <property type="entry name" value="SF2_C_SNF"/>
    <property type="match status" value="1"/>
</dbReference>
<evidence type="ECO:0000259" key="11">
    <source>
        <dbReference type="PROSITE" id="PS51194"/>
    </source>
</evidence>
<evidence type="ECO:0000259" key="10">
    <source>
        <dbReference type="PROSITE" id="PS51192"/>
    </source>
</evidence>
<evidence type="ECO:0000256" key="2">
    <source>
        <dbReference type="ARBA" id="ARBA00007025"/>
    </source>
</evidence>
<evidence type="ECO:0000256" key="3">
    <source>
        <dbReference type="ARBA" id="ARBA00022741"/>
    </source>
</evidence>
<feature type="region of interest" description="Disordered" evidence="9">
    <location>
        <begin position="1"/>
        <end position="25"/>
    </location>
</feature>
<comment type="similarity">
    <text evidence="2">Belongs to the SNF2/RAD54 helicase family.</text>
</comment>
<evidence type="ECO:0000256" key="9">
    <source>
        <dbReference type="SAM" id="MobiDB-lite"/>
    </source>
</evidence>
<reference evidence="12 13" key="1">
    <citation type="journal article" date="2020" name="G3 (Bethesda)">
        <title>Improved Reference Genome for Cyclotella cryptica CCMP332, a Model for Cell Wall Morphogenesis, Salinity Adaptation, and Lipid Production in Diatoms (Bacillariophyta).</title>
        <authorList>
            <person name="Roberts W.R."/>
            <person name="Downey K.M."/>
            <person name="Ruck E.C."/>
            <person name="Traller J.C."/>
            <person name="Alverson A.J."/>
        </authorList>
    </citation>
    <scope>NUCLEOTIDE SEQUENCE [LARGE SCALE GENOMIC DNA]</scope>
    <source>
        <strain evidence="12 13">CCMP332</strain>
    </source>
</reference>
<dbReference type="Gene3D" id="3.40.50.300">
    <property type="entry name" value="P-loop containing nucleotide triphosphate hydrolases"/>
    <property type="match status" value="1"/>
</dbReference>
<evidence type="ECO:0000256" key="1">
    <source>
        <dbReference type="ARBA" id="ARBA00004123"/>
    </source>
</evidence>
<sequence>RRHDGTTSQAKLNQRHSPPIVPAHIPQRRIDPALRRHRVTARGKQLAHARGLESRLAQSHGGAEAGSSRADHQGVVRVVHDGVVSLGLRGQGSWGRGGGGGAKGAQSSEGRGEHGSGIVVSSNGGAAKIYRSDVLDWMMMRRRRSKGMENSATGSSASHLPRFAFFDGFKDENDGHLRAKLTPQTSNPHRSDTMSDPATASSANAVPSEMLEQQPSSGPIAVSSDVPSHSMDSNANEQRADQAPTDDAEADDEGEEVDEEENFFTSIETNETCSNNLEDQPSGHDAAHAPKLLKDAIAKGEVDVDESEAESEGKTHEEEEKKTGEEHHVHHRTNQLEFLLNKASEYSNFIANDLAELQSGLAAEAAAALLKTDKKKKKGSSDDSEGKRKKKRKKNNGEPSEGEVNLAAAQTKHESGLAGKKPIFIQPANLAAGCKLKDYQLEGVRWLVSLYENGVSGILADEMGLGKTIQVISLIAHLRTMSVSGPFIVIAPLATLPNWVREFEKWLPSLPVVRFHGAQAERDAMIAGPLNPKNKRRDDFPVIVTSYEVAIRDEKRLNKIGEFTYLIVDEGQRLKNHRCTLITSLKRIKSSNRLLLSGTPIQNNLDELWSLLNFVNPAIFDDLSIFQSWFGFKNIGQKTQGATTEEDIVMEQRQNQTVTKLHEILRPFLLRRIKRDVLTDMPPKKEVVVYAGMSKLQAGYSQMIEQGVLRDILLNQGIEQARTLSQTNKQMNHRKNCNHPFMFGEPIDPATGSPLGTAHPQLLIKASGKFALLDRMLERLFRDKHQVLIFSQMTALLNVIEDYLIFRNWKYCRIDGSTKIDERQRQMDVFNAEKTADKGKRNDGDDRHFVFLLSTRAGGLGINLATADTCIIFDSDWNPHQDSQAMDRCHRIGQDRPVAVYRLLTVNSVDVEMMEKQISKKKLERMAIVGGDFRKAGSRSRGEFDDKALTSLLESDVKDLHAKGTDVESIRIDEEEFEMIMNREKLFAEKEHAIPTEGKMYDVIDSNKGDMLGAMNA</sequence>
<dbReference type="InterPro" id="IPR000330">
    <property type="entry name" value="SNF2_N"/>
</dbReference>
<gene>
    <name evidence="12" type="ORF">HJC23_009090</name>
</gene>
<dbReference type="EMBL" id="JABMIG020000003">
    <property type="protein sequence ID" value="KAL3805383.1"/>
    <property type="molecule type" value="Genomic_DNA"/>
</dbReference>
<accession>A0ABD3QY62</accession>
<feature type="region of interest" description="Disordered" evidence="9">
    <location>
        <begin position="175"/>
        <end position="262"/>
    </location>
</feature>
<name>A0ABD3QY62_9STRA</name>
<keyword evidence="5" id="KW-0347">Helicase</keyword>
<dbReference type="Pfam" id="PF00271">
    <property type="entry name" value="Helicase_C"/>
    <property type="match status" value="1"/>
</dbReference>
<feature type="compositionally biased region" description="Polar residues" evidence="9">
    <location>
        <begin position="225"/>
        <end position="237"/>
    </location>
</feature>
<dbReference type="PROSITE" id="PS51194">
    <property type="entry name" value="HELICASE_CTER"/>
    <property type="match status" value="1"/>
</dbReference>
<dbReference type="FunFam" id="3.40.50.10810:FF:000015">
    <property type="entry name" value="lymphoid-specific helicase isoform X1"/>
    <property type="match status" value="1"/>
</dbReference>
<feature type="non-terminal residue" evidence="12">
    <location>
        <position position="1"/>
    </location>
</feature>
<feature type="region of interest" description="Disordered" evidence="9">
    <location>
        <begin position="89"/>
        <end position="121"/>
    </location>
</feature>
<keyword evidence="6" id="KW-0067">ATP-binding</keyword>
<feature type="region of interest" description="Disordered" evidence="9">
    <location>
        <begin position="301"/>
        <end position="332"/>
    </location>
</feature>
<evidence type="ECO:0000256" key="6">
    <source>
        <dbReference type="ARBA" id="ARBA00022840"/>
    </source>
</evidence>
<dbReference type="PROSITE" id="PS51192">
    <property type="entry name" value="HELICASE_ATP_BIND_1"/>
    <property type="match status" value="1"/>
</dbReference>
<evidence type="ECO:0000313" key="12">
    <source>
        <dbReference type="EMBL" id="KAL3805383.1"/>
    </source>
</evidence>
<dbReference type="InterPro" id="IPR049730">
    <property type="entry name" value="SNF2/RAD54-like_C"/>
</dbReference>